<reference evidence="1 2" key="1">
    <citation type="submission" date="2022-12" db="EMBL/GenBank/DDBJ databases">
        <title>Assessment of beneficial effects and identification of host adaptation-associated genes of Ligilactobacillus salivarius isolated from Meles meles.</title>
        <authorList>
            <person name="Wang Y."/>
        </authorList>
    </citation>
    <scope>NUCLEOTIDE SEQUENCE [LARGE SCALE GENOMIC DNA]</scope>
    <source>
        <strain evidence="1 2">S35</strain>
    </source>
</reference>
<gene>
    <name evidence="1" type="ORF">O2U02_06930</name>
</gene>
<dbReference type="EMBL" id="CP114509">
    <property type="protein sequence ID" value="WHS17210.1"/>
    <property type="molecule type" value="Genomic_DNA"/>
</dbReference>
<proteinExistence type="predicted"/>
<sequence>MRLRRRDLNTVYLKKKVATTDDEGYEIVGWSEPVEVKMNVQNAGGTVNAQVYGKNLQYVKSCKYQGDDIVENRDENVGVCLFVDKDSEPDYKIISIQTYKTHKNIMLEKIVGNSDG</sequence>
<organism evidence="1 2">
    <name type="scientific">Ligilactobacillus salivarius</name>
    <dbReference type="NCBI Taxonomy" id="1624"/>
    <lineage>
        <taxon>Bacteria</taxon>
        <taxon>Bacillati</taxon>
        <taxon>Bacillota</taxon>
        <taxon>Bacilli</taxon>
        <taxon>Lactobacillales</taxon>
        <taxon>Lactobacillaceae</taxon>
        <taxon>Ligilactobacillus</taxon>
    </lineage>
</organism>
<dbReference type="RefSeq" id="WP_283473467.1">
    <property type="nucleotide sequence ID" value="NZ_CP114501.1"/>
</dbReference>
<protein>
    <recommendedName>
        <fullName evidence="3">Phage head-tail adapter protein</fullName>
    </recommendedName>
</protein>
<evidence type="ECO:0000313" key="1">
    <source>
        <dbReference type="EMBL" id="WHS17210.1"/>
    </source>
</evidence>
<dbReference type="Proteomes" id="UP001224533">
    <property type="component" value="Chromosome"/>
</dbReference>
<name>A0ABD7YSZ7_9LACO</name>
<dbReference type="AlphaFoldDB" id="A0ABD7YSZ7"/>
<evidence type="ECO:0008006" key="3">
    <source>
        <dbReference type="Google" id="ProtNLM"/>
    </source>
</evidence>
<accession>A0ABD7YSZ7</accession>
<evidence type="ECO:0000313" key="2">
    <source>
        <dbReference type="Proteomes" id="UP001224533"/>
    </source>
</evidence>